<dbReference type="AlphaFoldDB" id="A0A949K5Y3"/>
<keyword evidence="6" id="KW-0411">Iron-sulfur</keyword>
<evidence type="ECO:0000313" key="9">
    <source>
        <dbReference type="Proteomes" id="UP000712157"/>
    </source>
</evidence>
<evidence type="ECO:0000256" key="2">
    <source>
        <dbReference type="ARBA" id="ARBA00011032"/>
    </source>
</evidence>
<sequence length="629" mass="69296">MRLPVYAKIDLTRRKAVRYPINQEMFEKYIGGKIMGSRLLYDLTSPGLDPLSPEAVLIINTCPANGTGAPSSSRFNMSFKNVMTGGIATSNCGGTFGMMLKRAGYDGLIITGRAKNPCYLMIIDGEIHLKSAKEFWGMEAQEVQKQFPQEYGKLVIGPAGEHLVRYACAVSGERVAGRCGAGAVMGSKNLKACVAYGTKEPYIYDREGFDRYVEKWVRFLQRHPMTGASLPKYGSAGLVNKANASDALPTRNFRKGSYEKADEISGERLADTKLVKNSGCTSCPVRCERRVKVHDVEVKGPEYETVGLFGSNIENADLDVINEVNYLADELGMDTISLGGTIAFAMELKEQGIADFGVEFGRTDNLTEVIRKIAYREGIYDELANGSKWLAKRYGQEAAAIHAKGLELASYEPRQSVGMGLGYATSNRGGCHLNGGYLALFESVGVISADPLATKGKPELTVMLQNTMEAVSGAGFCLFTAYSMIPSFLFRLGPSHWFTKFCGKALLAARGVLGIMWKLMPGLLPFNSMYLLPHAQTLKLITGISMTTGKFMQLGERGYNLERMYNYREGMTAEDDALPERLTKTPQDGGNPDTVVKLQEMLPRYYQVRGWGRDGYPSKQKRRQLGLYE</sequence>
<dbReference type="InterPro" id="IPR013983">
    <property type="entry name" value="Ald_Fedxn_OxRdtase_N"/>
</dbReference>
<evidence type="ECO:0000256" key="5">
    <source>
        <dbReference type="ARBA" id="ARBA00023004"/>
    </source>
</evidence>
<accession>A0A949K5Y3</accession>
<dbReference type="GO" id="GO:0051539">
    <property type="term" value="F:4 iron, 4 sulfur cluster binding"/>
    <property type="evidence" value="ECO:0007669"/>
    <property type="project" value="UniProtKB-KW"/>
</dbReference>
<evidence type="ECO:0000256" key="1">
    <source>
        <dbReference type="ARBA" id="ARBA00001966"/>
    </source>
</evidence>
<feature type="domain" description="Aldehyde ferredoxin oxidoreductase N-terminal" evidence="7">
    <location>
        <begin position="6"/>
        <end position="199"/>
    </location>
</feature>
<evidence type="ECO:0000256" key="6">
    <source>
        <dbReference type="ARBA" id="ARBA00023014"/>
    </source>
</evidence>
<evidence type="ECO:0000259" key="7">
    <source>
        <dbReference type="SMART" id="SM00790"/>
    </source>
</evidence>
<proteinExistence type="inferred from homology"/>
<keyword evidence="9" id="KW-1185">Reference proteome</keyword>
<dbReference type="SUPFAM" id="SSF56228">
    <property type="entry name" value="Aldehyde ferredoxin oxidoreductase, N-terminal domain"/>
    <property type="match status" value="1"/>
</dbReference>
<dbReference type="PANTHER" id="PTHR30038:SF0">
    <property type="entry name" value="TUNGSTEN-CONTAINING ALDEHYDE FERREDOXIN OXIDOREDUCTASE"/>
    <property type="match status" value="1"/>
</dbReference>
<dbReference type="SMART" id="SM00790">
    <property type="entry name" value="AFOR_N"/>
    <property type="match status" value="1"/>
</dbReference>
<comment type="caution">
    <text evidence="8">The sequence shown here is derived from an EMBL/GenBank/DDBJ whole genome shotgun (WGS) entry which is preliminary data.</text>
</comment>
<reference evidence="8" key="1">
    <citation type="submission" date="2021-06" db="EMBL/GenBank/DDBJ databases">
        <title>Description of novel taxa of the family Lachnospiraceae.</title>
        <authorList>
            <person name="Chaplin A.V."/>
            <person name="Sokolova S.R."/>
            <person name="Pikina A.P."/>
            <person name="Korzhanova M."/>
            <person name="Belova V."/>
            <person name="Korostin D."/>
            <person name="Efimov B.A."/>
        </authorList>
    </citation>
    <scope>NUCLEOTIDE SEQUENCE</scope>
    <source>
        <strain evidence="8">ASD5720</strain>
    </source>
</reference>
<comment type="similarity">
    <text evidence="2">Belongs to the AOR/FOR family.</text>
</comment>
<evidence type="ECO:0000256" key="3">
    <source>
        <dbReference type="ARBA" id="ARBA00022485"/>
    </source>
</evidence>
<dbReference type="GO" id="GO:0016625">
    <property type="term" value="F:oxidoreductase activity, acting on the aldehyde or oxo group of donors, iron-sulfur protein as acceptor"/>
    <property type="evidence" value="ECO:0007669"/>
    <property type="project" value="InterPro"/>
</dbReference>
<dbReference type="Gene3D" id="1.10.569.10">
    <property type="entry name" value="Aldehyde Ferredoxin Oxidoreductase Protein, subunit A, domain 2"/>
    <property type="match status" value="1"/>
</dbReference>
<dbReference type="InterPro" id="IPR013984">
    <property type="entry name" value="Ald_Fedxn_OxRdtase_dom2"/>
</dbReference>
<protein>
    <submittedName>
        <fullName evidence="8">Aldehyde ferredoxin oxidoreductase family protein</fullName>
    </submittedName>
</protein>
<dbReference type="SUPFAM" id="SSF48310">
    <property type="entry name" value="Aldehyde ferredoxin oxidoreductase, C-terminal domains"/>
    <property type="match status" value="1"/>
</dbReference>
<dbReference type="Pfam" id="PF01314">
    <property type="entry name" value="AFOR_C"/>
    <property type="match status" value="1"/>
</dbReference>
<dbReference type="GO" id="GO:0046872">
    <property type="term" value="F:metal ion binding"/>
    <property type="evidence" value="ECO:0007669"/>
    <property type="project" value="UniProtKB-KW"/>
</dbReference>
<dbReference type="InterPro" id="IPR001203">
    <property type="entry name" value="OxRdtase_Ald_Fedxn_C"/>
</dbReference>
<gene>
    <name evidence="8" type="ORF">KTH89_08185</name>
</gene>
<dbReference type="Proteomes" id="UP000712157">
    <property type="component" value="Unassembled WGS sequence"/>
</dbReference>
<keyword evidence="3" id="KW-0004">4Fe-4S</keyword>
<dbReference type="PANTHER" id="PTHR30038">
    <property type="entry name" value="ALDEHYDE FERREDOXIN OXIDOREDUCTASE"/>
    <property type="match status" value="1"/>
</dbReference>
<keyword evidence="4" id="KW-0479">Metal-binding</keyword>
<comment type="cofactor">
    <cofactor evidence="1">
        <name>[4Fe-4S] cluster</name>
        <dbReference type="ChEBI" id="CHEBI:49883"/>
    </cofactor>
</comment>
<dbReference type="InterPro" id="IPR036503">
    <property type="entry name" value="Ald_Fedxn_OxRdtase_N_sf"/>
</dbReference>
<organism evidence="8 9">
    <name type="scientific">Diplocloster agilis</name>
    <dbReference type="NCBI Taxonomy" id="2850323"/>
    <lineage>
        <taxon>Bacteria</taxon>
        <taxon>Bacillati</taxon>
        <taxon>Bacillota</taxon>
        <taxon>Clostridia</taxon>
        <taxon>Lachnospirales</taxon>
        <taxon>Lachnospiraceae</taxon>
        <taxon>Diplocloster</taxon>
    </lineage>
</organism>
<dbReference type="GO" id="GO:0009055">
    <property type="term" value="F:electron transfer activity"/>
    <property type="evidence" value="ECO:0007669"/>
    <property type="project" value="InterPro"/>
</dbReference>
<dbReference type="InterPro" id="IPR036021">
    <property type="entry name" value="Tungsten_al_ferr_oxy-like_C"/>
</dbReference>
<dbReference type="EMBL" id="JAHQCW010000010">
    <property type="protein sequence ID" value="MBU9736513.1"/>
    <property type="molecule type" value="Genomic_DNA"/>
</dbReference>
<keyword evidence="5" id="KW-0408">Iron</keyword>
<name>A0A949K5Y3_9FIRM</name>
<dbReference type="InterPro" id="IPR051919">
    <property type="entry name" value="W-dependent_AOR"/>
</dbReference>
<evidence type="ECO:0000313" key="8">
    <source>
        <dbReference type="EMBL" id="MBU9736513.1"/>
    </source>
</evidence>
<dbReference type="RefSeq" id="WP_238721347.1">
    <property type="nucleotide sequence ID" value="NZ_JAHQCW010000010.1"/>
</dbReference>
<dbReference type="Gene3D" id="3.60.9.10">
    <property type="entry name" value="Aldehyde ferredoxin oxidoreductase, N-terminal domain"/>
    <property type="match status" value="1"/>
</dbReference>
<evidence type="ECO:0000256" key="4">
    <source>
        <dbReference type="ARBA" id="ARBA00022723"/>
    </source>
</evidence>
<dbReference type="Pfam" id="PF02730">
    <property type="entry name" value="AFOR_N"/>
    <property type="match status" value="1"/>
</dbReference>